<gene>
    <name evidence="10" type="ORF">ATK74_0105</name>
</gene>
<evidence type="ECO:0000313" key="11">
    <source>
        <dbReference type="Proteomes" id="UP000226079"/>
    </source>
</evidence>
<evidence type="ECO:0000256" key="7">
    <source>
        <dbReference type="ARBA" id="ARBA00023235"/>
    </source>
</evidence>
<organism evidence="10 11">
    <name type="scientific">Propionicimonas paludicola</name>
    <dbReference type="NCBI Taxonomy" id="185243"/>
    <lineage>
        <taxon>Bacteria</taxon>
        <taxon>Bacillati</taxon>
        <taxon>Actinomycetota</taxon>
        <taxon>Actinomycetes</taxon>
        <taxon>Propionibacteriales</taxon>
        <taxon>Nocardioidaceae</taxon>
        <taxon>Propionicimonas</taxon>
    </lineage>
</organism>
<name>A0A2A9CNC1_9ACTN</name>
<evidence type="ECO:0000256" key="6">
    <source>
        <dbReference type="ARBA" id="ARBA00023136"/>
    </source>
</evidence>
<evidence type="ECO:0000256" key="5">
    <source>
        <dbReference type="ARBA" id="ARBA00022989"/>
    </source>
</evidence>
<evidence type="ECO:0000256" key="8">
    <source>
        <dbReference type="SAM" id="Phobius"/>
    </source>
</evidence>
<evidence type="ECO:0000256" key="2">
    <source>
        <dbReference type="ARBA" id="ARBA00004829"/>
    </source>
</evidence>
<dbReference type="RefSeq" id="WP_098459203.1">
    <property type="nucleotide sequence ID" value="NZ_PDJC01000001.1"/>
</dbReference>
<dbReference type="GO" id="GO:0016020">
    <property type="term" value="C:membrane"/>
    <property type="evidence" value="ECO:0007669"/>
    <property type="project" value="UniProtKB-SubCell"/>
</dbReference>
<dbReference type="GO" id="GO:0045436">
    <property type="term" value="F:lycopene beta cyclase activity"/>
    <property type="evidence" value="ECO:0007669"/>
    <property type="project" value="UniProtKB-ARBA"/>
</dbReference>
<comment type="caution">
    <text evidence="10">The sequence shown here is derived from an EMBL/GenBank/DDBJ whole genome shotgun (WGS) entry which is preliminary data.</text>
</comment>
<keyword evidence="7" id="KW-0413">Isomerase</keyword>
<dbReference type="AlphaFoldDB" id="A0A2A9CNC1"/>
<feature type="transmembrane region" description="Helical" evidence="8">
    <location>
        <begin position="80"/>
        <end position="97"/>
    </location>
</feature>
<dbReference type="OrthoDB" id="3402548at2"/>
<evidence type="ECO:0000256" key="3">
    <source>
        <dbReference type="ARBA" id="ARBA00022692"/>
    </source>
</evidence>
<dbReference type="NCBIfam" id="TIGR03462">
    <property type="entry name" value="CarR_dom_SF"/>
    <property type="match status" value="1"/>
</dbReference>
<feature type="transmembrane region" description="Helical" evidence="8">
    <location>
        <begin position="30"/>
        <end position="47"/>
    </location>
</feature>
<evidence type="ECO:0000256" key="4">
    <source>
        <dbReference type="ARBA" id="ARBA00022746"/>
    </source>
</evidence>
<evidence type="ECO:0000259" key="9">
    <source>
        <dbReference type="Pfam" id="PF18916"/>
    </source>
</evidence>
<feature type="transmembrane region" description="Helical" evidence="8">
    <location>
        <begin position="6"/>
        <end position="23"/>
    </location>
</feature>
<keyword evidence="3 8" id="KW-0812">Transmembrane</keyword>
<reference evidence="10 11" key="1">
    <citation type="submission" date="2017-10" db="EMBL/GenBank/DDBJ databases">
        <title>Sequencing the genomes of 1000 actinobacteria strains.</title>
        <authorList>
            <person name="Klenk H.-P."/>
        </authorList>
    </citation>
    <scope>NUCLEOTIDE SEQUENCE [LARGE SCALE GENOMIC DNA]</scope>
    <source>
        <strain evidence="10 11">DSM 15597</strain>
    </source>
</reference>
<dbReference type="InterPro" id="IPR017825">
    <property type="entry name" value="Lycopene_cyclase_dom"/>
</dbReference>
<keyword evidence="4" id="KW-0125">Carotenoid biosynthesis</keyword>
<evidence type="ECO:0000256" key="1">
    <source>
        <dbReference type="ARBA" id="ARBA00004141"/>
    </source>
</evidence>
<accession>A0A2A9CNC1</accession>
<keyword evidence="5 8" id="KW-1133">Transmembrane helix</keyword>
<dbReference type="GO" id="GO:0016872">
    <property type="term" value="F:intramolecular lyase activity"/>
    <property type="evidence" value="ECO:0007669"/>
    <property type="project" value="InterPro"/>
</dbReference>
<keyword evidence="11" id="KW-1185">Reference proteome</keyword>
<feature type="domain" description="Lycopene cyclase" evidence="9">
    <location>
        <begin position="6"/>
        <end position="93"/>
    </location>
</feature>
<protein>
    <submittedName>
        <fullName evidence="10">Lycopene cyclase domain-containing protein</fullName>
    </submittedName>
</protein>
<dbReference type="EMBL" id="PDJC01000001">
    <property type="protein sequence ID" value="PFG15585.1"/>
    <property type="molecule type" value="Genomic_DNA"/>
</dbReference>
<dbReference type="Pfam" id="PF18916">
    <property type="entry name" value="Lycopene_cyc"/>
    <property type="match status" value="1"/>
</dbReference>
<proteinExistence type="predicted"/>
<dbReference type="GO" id="GO:0016117">
    <property type="term" value="P:carotenoid biosynthetic process"/>
    <property type="evidence" value="ECO:0007669"/>
    <property type="project" value="UniProtKB-KW"/>
</dbReference>
<evidence type="ECO:0000313" key="10">
    <source>
        <dbReference type="EMBL" id="PFG15585.1"/>
    </source>
</evidence>
<dbReference type="Proteomes" id="UP000226079">
    <property type="component" value="Unassembled WGS sequence"/>
</dbReference>
<comment type="pathway">
    <text evidence="2">Carotenoid biosynthesis.</text>
</comment>
<sequence>MLEYTLATVVAVVVVVAAELLWARTGIFTTAKFWLATAIVWFFQIWVDGWLTRLPDPIVSYAPQHFLGVRFPFDIPIEDFGFGFALVTAVIIGWELAGRKERA</sequence>
<keyword evidence="6 8" id="KW-0472">Membrane</keyword>
<comment type="subcellular location">
    <subcellularLocation>
        <location evidence="1">Membrane</location>
        <topology evidence="1">Multi-pass membrane protein</topology>
    </subcellularLocation>
</comment>